<feature type="region of interest" description="Disordered" evidence="1">
    <location>
        <begin position="1"/>
        <end position="26"/>
    </location>
</feature>
<evidence type="ECO:0000313" key="3">
    <source>
        <dbReference type="Proteomes" id="UP001234581"/>
    </source>
</evidence>
<name>A0AAD7XXH1_9FUNG</name>
<gene>
    <name evidence="2" type="ORF">O0I10_007774</name>
</gene>
<feature type="compositionally biased region" description="Polar residues" evidence="1">
    <location>
        <begin position="1"/>
        <end position="19"/>
    </location>
</feature>
<sequence>MSESSFPLNKHSSGPSNQGAKPHRCNGHLEDLLEGLSTWPMNVSKPFSVFLECMQSKPGQEPPRYSEQQQKSSSQP</sequence>
<feature type="region of interest" description="Disordered" evidence="1">
    <location>
        <begin position="54"/>
        <end position="76"/>
    </location>
</feature>
<organism evidence="2 3">
    <name type="scientific">Lichtheimia ornata</name>
    <dbReference type="NCBI Taxonomy" id="688661"/>
    <lineage>
        <taxon>Eukaryota</taxon>
        <taxon>Fungi</taxon>
        <taxon>Fungi incertae sedis</taxon>
        <taxon>Mucoromycota</taxon>
        <taxon>Mucoromycotina</taxon>
        <taxon>Mucoromycetes</taxon>
        <taxon>Mucorales</taxon>
        <taxon>Lichtheimiaceae</taxon>
        <taxon>Lichtheimia</taxon>
    </lineage>
</organism>
<evidence type="ECO:0000313" key="2">
    <source>
        <dbReference type="EMBL" id="KAJ8656451.1"/>
    </source>
</evidence>
<dbReference type="GeneID" id="83215181"/>
<accession>A0AAD7XXH1</accession>
<dbReference type="EMBL" id="JARTCD010000039">
    <property type="protein sequence ID" value="KAJ8656451.1"/>
    <property type="molecule type" value="Genomic_DNA"/>
</dbReference>
<dbReference type="RefSeq" id="XP_058341364.1">
    <property type="nucleotide sequence ID" value="XM_058487786.1"/>
</dbReference>
<protein>
    <submittedName>
        <fullName evidence="2">Uncharacterized protein</fullName>
    </submittedName>
</protein>
<dbReference type="Proteomes" id="UP001234581">
    <property type="component" value="Unassembled WGS sequence"/>
</dbReference>
<dbReference type="AlphaFoldDB" id="A0AAD7XXH1"/>
<keyword evidence="3" id="KW-1185">Reference proteome</keyword>
<comment type="caution">
    <text evidence="2">The sequence shown here is derived from an EMBL/GenBank/DDBJ whole genome shotgun (WGS) entry which is preliminary data.</text>
</comment>
<proteinExistence type="predicted"/>
<feature type="compositionally biased region" description="Polar residues" evidence="1">
    <location>
        <begin position="66"/>
        <end position="76"/>
    </location>
</feature>
<evidence type="ECO:0000256" key="1">
    <source>
        <dbReference type="SAM" id="MobiDB-lite"/>
    </source>
</evidence>
<reference evidence="2 3" key="1">
    <citation type="submission" date="2023-03" db="EMBL/GenBank/DDBJ databases">
        <title>Genome sequence of Lichtheimia ornata CBS 291.66.</title>
        <authorList>
            <person name="Mohabir J.T."/>
            <person name="Shea T.P."/>
            <person name="Kurbessoian T."/>
            <person name="Berby B."/>
            <person name="Fontaine J."/>
            <person name="Livny J."/>
            <person name="Gnirke A."/>
            <person name="Stajich J.E."/>
            <person name="Cuomo C.A."/>
        </authorList>
    </citation>
    <scope>NUCLEOTIDE SEQUENCE [LARGE SCALE GENOMIC DNA]</scope>
    <source>
        <strain evidence="2">CBS 291.66</strain>
    </source>
</reference>